<sequence length="225" mass="25435">MALINRIEDLIKSEVNAFLDKAEDPKKLAAQLLSELNDALSDCRATAAQIMCEQKALHRRYAQYEKQIETWQQKAEHALSKGREDLAKAAISEKQQLEESLYKLSEQQGTLDETLIKLKDDADKLASKIQSLKAKQLQLERTQRSCTARLKVRQTLHCDEVANVINRFEQLQSKVERIEAQVDSYDLGQPSTTAQFAQFERDEKVNAALAQLKLQVHSNTAPVGA</sequence>
<proteinExistence type="inferred from homology"/>
<accession>A0A1S1N7E1</accession>
<protein>
    <submittedName>
        <fullName evidence="3">Phage shock protein A</fullName>
    </submittedName>
</protein>
<dbReference type="STRING" id="327939.BIW53_11085"/>
<dbReference type="EMBL" id="MNAN01000031">
    <property type="protein sequence ID" value="OHU95259.1"/>
    <property type="molecule type" value="Genomic_DNA"/>
</dbReference>
<dbReference type="OrthoDB" id="9779630at2"/>
<feature type="coiled-coil region" evidence="2">
    <location>
        <begin position="54"/>
        <end position="181"/>
    </location>
</feature>
<reference evidence="3 4" key="1">
    <citation type="submission" date="2016-10" db="EMBL/GenBank/DDBJ databases">
        <title>Pseudoalteromonas amylolytica sp. nov., isolated from the surface seawater.</title>
        <authorList>
            <person name="Wu Y.-H."/>
            <person name="Cheng H."/>
            <person name="Jin X.-B."/>
            <person name="Wang C.-S."/>
            <person name="Xu X.-W."/>
        </authorList>
    </citation>
    <scope>NUCLEOTIDE SEQUENCE [LARGE SCALE GENOMIC DNA]</scope>
    <source>
        <strain evidence="3 4">JCM 12483</strain>
    </source>
</reference>
<evidence type="ECO:0000256" key="2">
    <source>
        <dbReference type="SAM" id="Coils"/>
    </source>
</evidence>
<dbReference type="PANTHER" id="PTHR31088">
    <property type="entry name" value="MEMBRANE-ASSOCIATED PROTEIN VIPP1, CHLOROPLASTIC"/>
    <property type="match status" value="1"/>
</dbReference>
<keyword evidence="2" id="KW-0175">Coiled coil</keyword>
<keyword evidence="4" id="KW-1185">Reference proteome</keyword>
<dbReference type="GO" id="GO:0005829">
    <property type="term" value="C:cytosol"/>
    <property type="evidence" value="ECO:0007669"/>
    <property type="project" value="TreeGrafter"/>
</dbReference>
<dbReference type="InterPro" id="IPR007157">
    <property type="entry name" value="PspA_VIPP1"/>
</dbReference>
<comment type="similarity">
    <text evidence="1">Belongs to the PspA/Vipp/IM30 family.</text>
</comment>
<evidence type="ECO:0000256" key="1">
    <source>
        <dbReference type="ARBA" id="ARBA00043985"/>
    </source>
</evidence>
<evidence type="ECO:0000313" key="3">
    <source>
        <dbReference type="EMBL" id="OHU95259.1"/>
    </source>
</evidence>
<dbReference type="AlphaFoldDB" id="A0A1S1N7E1"/>
<dbReference type="PANTHER" id="PTHR31088:SF6">
    <property type="entry name" value="PHAGE SHOCK PROTEIN A"/>
    <property type="match status" value="1"/>
</dbReference>
<dbReference type="RefSeq" id="WP_070991942.1">
    <property type="nucleotide sequence ID" value="NZ_CBCSHD010000002.1"/>
</dbReference>
<gene>
    <name evidence="3" type="ORF">BIW53_11085</name>
</gene>
<comment type="caution">
    <text evidence="3">The sequence shown here is derived from an EMBL/GenBank/DDBJ whole genome shotgun (WGS) entry which is preliminary data.</text>
</comment>
<organism evidence="3 4">
    <name type="scientific">Pseudoalteromonas byunsanensis</name>
    <dbReference type="NCBI Taxonomy" id="327939"/>
    <lineage>
        <taxon>Bacteria</taxon>
        <taxon>Pseudomonadati</taxon>
        <taxon>Pseudomonadota</taxon>
        <taxon>Gammaproteobacteria</taxon>
        <taxon>Alteromonadales</taxon>
        <taxon>Pseudoalteromonadaceae</taxon>
        <taxon>Pseudoalteromonas</taxon>
    </lineage>
</organism>
<name>A0A1S1N7E1_9GAMM</name>
<dbReference type="Pfam" id="PF04012">
    <property type="entry name" value="PspA_IM30"/>
    <property type="match status" value="1"/>
</dbReference>
<evidence type="ECO:0000313" key="4">
    <source>
        <dbReference type="Proteomes" id="UP000180253"/>
    </source>
</evidence>
<dbReference type="GO" id="GO:0009271">
    <property type="term" value="P:phage shock"/>
    <property type="evidence" value="ECO:0007669"/>
    <property type="project" value="TreeGrafter"/>
</dbReference>
<dbReference type="Proteomes" id="UP000180253">
    <property type="component" value="Unassembled WGS sequence"/>
</dbReference>